<reference evidence="4 5" key="1">
    <citation type="submission" date="2024-04" db="EMBL/GenBank/DDBJ databases">
        <title>The reference genome of an endangered Asteraceae, Deinandra increscens subsp. villosa, native to the Central Coast of California.</title>
        <authorList>
            <person name="Guilliams M."/>
            <person name="Hasenstab-Lehman K."/>
            <person name="Meyer R."/>
            <person name="Mcevoy S."/>
        </authorList>
    </citation>
    <scope>NUCLEOTIDE SEQUENCE [LARGE SCALE GENOMIC DNA]</scope>
    <source>
        <tissue evidence="4">Leaf</tissue>
    </source>
</reference>
<gene>
    <name evidence="4" type="ORF">SSX86_032529</name>
</gene>
<comment type="caution">
    <text evidence="4">The sequence shown here is derived from an EMBL/GenBank/DDBJ whole genome shotgun (WGS) entry which is preliminary data.</text>
</comment>
<dbReference type="Pfam" id="PF00076">
    <property type="entry name" value="RRM_1"/>
    <property type="match status" value="1"/>
</dbReference>
<evidence type="ECO:0000256" key="2">
    <source>
        <dbReference type="SAM" id="MobiDB-lite"/>
    </source>
</evidence>
<keyword evidence="1" id="KW-0694">RNA-binding</keyword>
<feature type="domain" description="RRM" evidence="3">
    <location>
        <begin position="71"/>
        <end position="148"/>
    </location>
</feature>
<feature type="compositionally biased region" description="Polar residues" evidence="2">
    <location>
        <begin position="153"/>
        <end position="171"/>
    </location>
</feature>
<dbReference type="CDD" id="cd00590">
    <property type="entry name" value="RRM_SF"/>
    <property type="match status" value="1"/>
</dbReference>
<organism evidence="4 5">
    <name type="scientific">Deinandra increscens subsp. villosa</name>
    <dbReference type="NCBI Taxonomy" id="3103831"/>
    <lineage>
        <taxon>Eukaryota</taxon>
        <taxon>Viridiplantae</taxon>
        <taxon>Streptophyta</taxon>
        <taxon>Embryophyta</taxon>
        <taxon>Tracheophyta</taxon>
        <taxon>Spermatophyta</taxon>
        <taxon>Magnoliopsida</taxon>
        <taxon>eudicotyledons</taxon>
        <taxon>Gunneridae</taxon>
        <taxon>Pentapetalae</taxon>
        <taxon>asterids</taxon>
        <taxon>campanulids</taxon>
        <taxon>Asterales</taxon>
        <taxon>Asteraceae</taxon>
        <taxon>Asteroideae</taxon>
        <taxon>Heliantheae alliance</taxon>
        <taxon>Madieae</taxon>
        <taxon>Madiinae</taxon>
        <taxon>Deinandra</taxon>
    </lineage>
</organism>
<name>A0AAP0C357_9ASTR</name>
<dbReference type="GO" id="GO:0003723">
    <property type="term" value="F:RNA binding"/>
    <property type="evidence" value="ECO:0007669"/>
    <property type="project" value="UniProtKB-UniRule"/>
</dbReference>
<dbReference type="Gene3D" id="3.30.70.330">
    <property type="match status" value="1"/>
</dbReference>
<dbReference type="InterPro" id="IPR000504">
    <property type="entry name" value="RRM_dom"/>
</dbReference>
<dbReference type="InterPro" id="IPR035979">
    <property type="entry name" value="RBD_domain_sf"/>
</dbReference>
<protein>
    <recommendedName>
        <fullName evidence="3">RRM domain-containing protein</fullName>
    </recommendedName>
</protein>
<keyword evidence="5" id="KW-1185">Reference proteome</keyword>
<dbReference type="InterPro" id="IPR012677">
    <property type="entry name" value="Nucleotide-bd_a/b_plait_sf"/>
</dbReference>
<feature type="region of interest" description="Disordered" evidence="2">
    <location>
        <begin position="153"/>
        <end position="172"/>
    </location>
</feature>
<dbReference type="AlphaFoldDB" id="A0AAP0C357"/>
<dbReference type="SUPFAM" id="SSF54928">
    <property type="entry name" value="RNA-binding domain, RBD"/>
    <property type="match status" value="1"/>
</dbReference>
<evidence type="ECO:0000256" key="1">
    <source>
        <dbReference type="PROSITE-ProRule" id="PRU00176"/>
    </source>
</evidence>
<dbReference type="PROSITE" id="PS50102">
    <property type="entry name" value="RRM"/>
    <property type="match status" value="1"/>
</dbReference>
<sequence>MVINDHHRPPAFGRRSDPVPPTKPSFNDQDVDQWMFPRKKKRSHPRPTSPSSERIRVPSNSVHKDLQKISTSEFIINFPPDSSTKDLWKQCEQWGRVSDVYIAQRLSKSGRKFGFVRFLAVKDTKKLIENLRNIWMESYHIFADYVRDTHQAGSLSKQTGNPPSVKHTATTVKKHEC</sequence>
<evidence type="ECO:0000313" key="5">
    <source>
        <dbReference type="Proteomes" id="UP001408789"/>
    </source>
</evidence>
<dbReference type="Proteomes" id="UP001408789">
    <property type="component" value="Unassembled WGS sequence"/>
</dbReference>
<proteinExistence type="predicted"/>
<feature type="region of interest" description="Disordered" evidence="2">
    <location>
        <begin position="1"/>
        <end position="60"/>
    </location>
</feature>
<evidence type="ECO:0000313" key="4">
    <source>
        <dbReference type="EMBL" id="KAK9048506.1"/>
    </source>
</evidence>
<evidence type="ECO:0000259" key="3">
    <source>
        <dbReference type="PROSITE" id="PS50102"/>
    </source>
</evidence>
<accession>A0AAP0C357</accession>
<dbReference type="EMBL" id="JBCNJP010011902">
    <property type="protein sequence ID" value="KAK9048506.1"/>
    <property type="molecule type" value="Genomic_DNA"/>
</dbReference>